<keyword evidence="5 9" id="KW-0812">Transmembrane</keyword>
<dbReference type="GO" id="GO:0015297">
    <property type="term" value="F:antiporter activity"/>
    <property type="evidence" value="ECO:0007669"/>
    <property type="project" value="UniProtKB-KW"/>
</dbReference>
<feature type="transmembrane region" description="Helical" evidence="9">
    <location>
        <begin position="7"/>
        <end position="24"/>
    </location>
</feature>
<dbReference type="Gene3D" id="1.20.1530.20">
    <property type="match status" value="1"/>
</dbReference>
<feature type="transmembrane region" description="Helical" evidence="9">
    <location>
        <begin position="62"/>
        <end position="81"/>
    </location>
</feature>
<evidence type="ECO:0000256" key="9">
    <source>
        <dbReference type="SAM" id="Phobius"/>
    </source>
</evidence>
<name>D3Q4Q2_STANL</name>
<feature type="domain" description="RCK C-terminal" evidence="10">
    <location>
        <begin position="398"/>
        <end position="483"/>
    </location>
</feature>
<dbReference type="GO" id="GO:1902600">
    <property type="term" value="P:proton transmembrane transport"/>
    <property type="evidence" value="ECO:0007669"/>
    <property type="project" value="InterPro"/>
</dbReference>
<protein>
    <submittedName>
        <fullName evidence="11">Sodium/hydrogen exchanger</fullName>
    </submittedName>
</protein>
<feature type="transmembrane region" description="Helical" evidence="9">
    <location>
        <begin position="122"/>
        <end position="143"/>
    </location>
</feature>
<dbReference type="SUPFAM" id="SSF116726">
    <property type="entry name" value="TrkA C-terminal domain-like"/>
    <property type="match status" value="1"/>
</dbReference>
<dbReference type="Gene3D" id="3.30.70.1450">
    <property type="entry name" value="Regulator of K+ conductance, C-terminal domain"/>
    <property type="match status" value="1"/>
</dbReference>
<keyword evidence="6 9" id="KW-1133">Transmembrane helix</keyword>
<dbReference type="NCBIfam" id="NF003716">
    <property type="entry name" value="PRK05326.1-3"/>
    <property type="match status" value="1"/>
</dbReference>
<comment type="subcellular location">
    <subcellularLocation>
        <location evidence="1">Cell membrane</location>
        <topology evidence="1">Multi-pass membrane protein</topology>
    </subcellularLocation>
</comment>
<feature type="transmembrane region" description="Helical" evidence="9">
    <location>
        <begin position="190"/>
        <end position="208"/>
    </location>
</feature>
<dbReference type="InterPro" id="IPR006037">
    <property type="entry name" value="RCK_C"/>
</dbReference>
<evidence type="ECO:0000256" key="3">
    <source>
        <dbReference type="ARBA" id="ARBA00022449"/>
    </source>
</evidence>
<evidence type="ECO:0000256" key="7">
    <source>
        <dbReference type="ARBA" id="ARBA00023065"/>
    </source>
</evidence>
<organism evidence="11 12">
    <name type="scientific">Stackebrandtia nassauensis (strain DSM 44728 / CIP 108903 / NRRL B-16338 / NBRC 102104 / LLR-40K-21)</name>
    <dbReference type="NCBI Taxonomy" id="446470"/>
    <lineage>
        <taxon>Bacteria</taxon>
        <taxon>Bacillati</taxon>
        <taxon>Actinomycetota</taxon>
        <taxon>Actinomycetes</taxon>
        <taxon>Glycomycetales</taxon>
        <taxon>Glycomycetaceae</taxon>
        <taxon>Stackebrandtia</taxon>
    </lineage>
</organism>
<keyword evidence="12" id="KW-1185">Reference proteome</keyword>
<feature type="transmembrane region" description="Helical" evidence="9">
    <location>
        <begin position="356"/>
        <end position="373"/>
    </location>
</feature>
<dbReference type="eggNOG" id="COG3263">
    <property type="taxonomic scope" value="Bacteria"/>
</dbReference>
<dbReference type="InterPro" id="IPR038770">
    <property type="entry name" value="Na+/solute_symporter_sf"/>
</dbReference>
<proteinExistence type="predicted"/>
<feature type="transmembrane region" description="Helical" evidence="9">
    <location>
        <begin position="330"/>
        <end position="350"/>
    </location>
</feature>
<dbReference type="RefSeq" id="WP_013017653.1">
    <property type="nucleotide sequence ID" value="NC_013947.1"/>
</dbReference>
<dbReference type="PANTHER" id="PTHR32507">
    <property type="entry name" value="NA(+)/H(+) ANTIPORTER 1"/>
    <property type="match status" value="1"/>
</dbReference>
<reference evidence="11 12" key="1">
    <citation type="journal article" date="2009" name="Stand. Genomic Sci.">
        <title>Complete genome sequence of Stackebrandtia nassauensis type strain (LLR-40K-21).</title>
        <authorList>
            <person name="Munk C."/>
            <person name="Lapidus A."/>
            <person name="Copeland A."/>
            <person name="Jando M."/>
            <person name="Mayilraj S."/>
            <person name="Glavina Del Rio T."/>
            <person name="Nolan M."/>
            <person name="Chen F."/>
            <person name="Lucas S."/>
            <person name="Tice H."/>
            <person name="Cheng J.F."/>
            <person name="Han C."/>
            <person name="Detter J.C."/>
            <person name="Bruce D."/>
            <person name="Goodwin L."/>
            <person name="Chain P."/>
            <person name="Pitluck S."/>
            <person name="Goker M."/>
            <person name="Ovchinikova G."/>
            <person name="Pati A."/>
            <person name="Ivanova N."/>
            <person name="Mavromatis K."/>
            <person name="Chen A."/>
            <person name="Palaniappan K."/>
            <person name="Land M."/>
            <person name="Hauser L."/>
            <person name="Chang Y.J."/>
            <person name="Jeffries C.D."/>
            <person name="Bristow J."/>
            <person name="Eisen J.A."/>
            <person name="Markowitz V."/>
            <person name="Hugenholtz P."/>
            <person name="Kyrpides N.C."/>
            <person name="Klenk H.P."/>
        </authorList>
    </citation>
    <scope>NUCLEOTIDE SEQUENCE [LARGE SCALE GENOMIC DNA]</scope>
    <source>
        <strain evidence="12">DSM 44728 / CIP 108903 / NRRL B-16338 / NBRC 102104 / LLR-40K-21</strain>
    </source>
</reference>
<dbReference type="InterPro" id="IPR006153">
    <property type="entry name" value="Cation/H_exchanger_TM"/>
</dbReference>
<sequence>MSLDQLYIVLLAGGLTLLASLAAVRLAGRFGLPALLAFLALGVLLGESVLGVKFENAQLAQNLGMVALALILIDGGLTTRWTDIRTLVLPAGVLATLGVAISTGIIALGGHYLLGMEWRTSLLLGAIVSSTDAAAVFSVLRHLPLPPRVAGLLEAESGFNDAPTVILVLLLSTAVPAGPVFVLGDLVYELFIGVLIGLAIGWAGAQMARRIALPAAGLYPLLSVGLGMVAFATAGAVHASGFIAAYAASVLLGNTPLPHRAATRSFAEGAAWLAQIGLFVMLGLLVSPDRLPAVVLPALVIGAVMLLIARPVSVAVSLLPFRRSWREQAVISWAGLRGAVPIVLATIPVVSEVPGAWYLLDIVFVLVVVFTLIQGPSLAPLVRGLGLADPEQTRDVEIEAAPLDVIGASLMTVTIPKSSKLHGLYIFELRLPETSVINSIVRNGRLFVPEPNDRLHIGDELLIVTLTGTRAATEDRLRALGRQGKLAKWHGEHGRLIPHRRASIYWHTSHVRLRSLAHHHGEGLRVSVSR</sequence>
<dbReference type="OrthoDB" id="9810759at2"/>
<evidence type="ECO:0000256" key="1">
    <source>
        <dbReference type="ARBA" id="ARBA00004651"/>
    </source>
</evidence>
<evidence type="ECO:0000259" key="10">
    <source>
        <dbReference type="PROSITE" id="PS51202"/>
    </source>
</evidence>
<dbReference type="HOGENOM" id="CLU_005912_9_1_11"/>
<dbReference type="Pfam" id="PF00999">
    <property type="entry name" value="Na_H_Exchanger"/>
    <property type="match status" value="1"/>
</dbReference>
<feature type="transmembrane region" description="Helical" evidence="9">
    <location>
        <begin position="30"/>
        <end position="50"/>
    </location>
</feature>
<dbReference type="KEGG" id="sna:Snas_2399"/>
<dbReference type="NCBIfam" id="NF003715">
    <property type="entry name" value="PRK05326.1-2"/>
    <property type="match status" value="1"/>
</dbReference>
<keyword evidence="4" id="KW-1003">Cell membrane</keyword>
<evidence type="ECO:0000256" key="4">
    <source>
        <dbReference type="ARBA" id="ARBA00022475"/>
    </source>
</evidence>
<feature type="transmembrane region" description="Helical" evidence="9">
    <location>
        <begin position="87"/>
        <end position="110"/>
    </location>
</feature>
<dbReference type="Proteomes" id="UP000000844">
    <property type="component" value="Chromosome"/>
</dbReference>
<evidence type="ECO:0000313" key="11">
    <source>
        <dbReference type="EMBL" id="ADD42082.1"/>
    </source>
</evidence>
<feature type="transmembrane region" description="Helical" evidence="9">
    <location>
        <begin position="291"/>
        <end position="309"/>
    </location>
</feature>
<dbReference type="STRING" id="446470.Snas_2399"/>
<feature type="transmembrane region" description="Helical" evidence="9">
    <location>
        <begin position="265"/>
        <end position="285"/>
    </location>
</feature>
<dbReference type="PANTHER" id="PTHR32507:SF7">
    <property type="entry name" value="K(+)_H(+) ANTIPORTER NHAP2"/>
    <property type="match status" value="1"/>
</dbReference>
<dbReference type="Pfam" id="PF02080">
    <property type="entry name" value="TrkA_C"/>
    <property type="match status" value="1"/>
</dbReference>
<dbReference type="PROSITE" id="PS51202">
    <property type="entry name" value="RCK_C"/>
    <property type="match status" value="1"/>
</dbReference>
<dbReference type="GO" id="GO:0005886">
    <property type="term" value="C:plasma membrane"/>
    <property type="evidence" value="ECO:0007669"/>
    <property type="project" value="UniProtKB-SubCell"/>
</dbReference>
<dbReference type="EMBL" id="CP001778">
    <property type="protein sequence ID" value="ADD42082.1"/>
    <property type="molecule type" value="Genomic_DNA"/>
</dbReference>
<evidence type="ECO:0000256" key="2">
    <source>
        <dbReference type="ARBA" id="ARBA00022448"/>
    </source>
</evidence>
<dbReference type="GO" id="GO:0008324">
    <property type="term" value="F:monoatomic cation transmembrane transporter activity"/>
    <property type="evidence" value="ECO:0007669"/>
    <property type="project" value="InterPro"/>
</dbReference>
<dbReference type="GO" id="GO:0006813">
    <property type="term" value="P:potassium ion transport"/>
    <property type="evidence" value="ECO:0007669"/>
    <property type="project" value="InterPro"/>
</dbReference>
<evidence type="ECO:0000256" key="8">
    <source>
        <dbReference type="ARBA" id="ARBA00023136"/>
    </source>
</evidence>
<keyword evidence="7" id="KW-0406">Ion transport</keyword>
<evidence type="ECO:0000256" key="6">
    <source>
        <dbReference type="ARBA" id="ARBA00022989"/>
    </source>
</evidence>
<keyword evidence="8 9" id="KW-0472">Membrane</keyword>
<evidence type="ECO:0000313" key="12">
    <source>
        <dbReference type="Proteomes" id="UP000000844"/>
    </source>
</evidence>
<evidence type="ECO:0000256" key="5">
    <source>
        <dbReference type="ARBA" id="ARBA00022692"/>
    </source>
</evidence>
<keyword evidence="3" id="KW-0050">Antiport</keyword>
<accession>D3Q4Q2</accession>
<dbReference type="InterPro" id="IPR036721">
    <property type="entry name" value="RCK_C_sf"/>
</dbReference>
<keyword evidence="2" id="KW-0813">Transport</keyword>
<dbReference type="AlphaFoldDB" id="D3Q4Q2"/>
<gene>
    <name evidence="11" type="ordered locus">Snas_2399</name>
</gene>